<feature type="compositionally biased region" description="Basic and acidic residues" evidence="1">
    <location>
        <begin position="439"/>
        <end position="454"/>
    </location>
</feature>
<evidence type="ECO:0000256" key="1">
    <source>
        <dbReference type="SAM" id="MobiDB-lite"/>
    </source>
</evidence>
<dbReference type="AlphaFoldDB" id="B9K960"/>
<gene>
    <name evidence="2" type="ordered locus">CTN_1317</name>
</gene>
<feature type="compositionally biased region" description="Basic and acidic residues" evidence="1">
    <location>
        <begin position="334"/>
        <end position="349"/>
    </location>
</feature>
<evidence type="ECO:0000313" key="2">
    <source>
        <dbReference type="EMBL" id="ACM23492.1"/>
    </source>
</evidence>
<feature type="region of interest" description="Disordered" evidence="1">
    <location>
        <begin position="409"/>
        <end position="461"/>
    </location>
</feature>
<dbReference type="KEGG" id="tna:CTN_1317"/>
<dbReference type="Proteomes" id="UP000000445">
    <property type="component" value="Chromosome"/>
</dbReference>
<protein>
    <submittedName>
        <fullName evidence="2">Uncharacterized protein</fullName>
    </submittedName>
</protein>
<feature type="region of interest" description="Disordered" evidence="1">
    <location>
        <begin position="334"/>
        <end position="355"/>
    </location>
</feature>
<name>B9K960_THENN</name>
<feature type="region of interest" description="Disordered" evidence="1">
    <location>
        <begin position="477"/>
        <end position="529"/>
    </location>
</feature>
<dbReference type="EMBL" id="CP000916">
    <property type="protein sequence ID" value="ACM23492.1"/>
    <property type="molecule type" value="Genomic_DNA"/>
</dbReference>
<feature type="compositionally biased region" description="Basic and acidic residues" evidence="1">
    <location>
        <begin position="490"/>
        <end position="506"/>
    </location>
</feature>
<feature type="compositionally biased region" description="Basic and acidic residues" evidence="1">
    <location>
        <begin position="515"/>
        <end position="529"/>
    </location>
</feature>
<evidence type="ECO:0000313" key="3">
    <source>
        <dbReference type="Proteomes" id="UP000000445"/>
    </source>
</evidence>
<reference evidence="2 3" key="1">
    <citation type="journal article" date="2009" name="Biosci. Biotechnol. Biochem.">
        <title>WeGAS: a web-based microbial genome annotation system.</title>
        <authorList>
            <person name="Lee D."/>
            <person name="Seo H."/>
            <person name="Park C."/>
            <person name="Park K."/>
        </authorList>
    </citation>
    <scope>NUCLEOTIDE SEQUENCE [LARGE SCALE GENOMIC DNA]</scope>
    <source>
        <strain evidence="3">ATCC 49049 / DSM 4359 / NBRC 107923 / NS-E</strain>
    </source>
</reference>
<proteinExistence type="predicted"/>
<feature type="compositionally biased region" description="Basic and acidic residues" evidence="1">
    <location>
        <begin position="420"/>
        <end position="429"/>
    </location>
</feature>
<organism evidence="2 3">
    <name type="scientific">Thermotoga neapolitana (strain ATCC 49049 / DSM 4359 / NBRC 107923 / NS-E)</name>
    <dbReference type="NCBI Taxonomy" id="309803"/>
    <lineage>
        <taxon>Bacteria</taxon>
        <taxon>Thermotogati</taxon>
        <taxon>Thermotogota</taxon>
        <taxon>Thermotogae</taxon>
        <taxon>Thermotogales</taxon>
        <taxon>Thermotogaceae</taxon>
        <taxon>Thermotoga</taxon>
    </lineage>
</organism>
<keyword evidence="3" id="KW-1185">Reference proteome</keyword>
<accession>B9K960</accession>
<sequence>MDSKIPVTTPTRFISSPLDELFPVHSAVDPISAQKFFVPSFFFDETIVENVYPVGILQDLQSVRYHDDRFSLHAVPYRAYYLFFCFWIHGGETVIEDVNLEISDQCSGYRDPLPLSTRKGHSAFTNDGVEFLWKTHDVFIDSREFRHPLDLFLVHVFHTNGYVVSYRVGKQKRFLRDQGEDSSQILRGNVVYIHSVYEYLSPFHRIQFHEKLCDRCLSASHTSNDADHLSSLHLHVDVLQDGSIGSGVPVGQISYDHTFEVIYFNWSFRLFHFRLGGEDRVHATHGCPSSLEQVHHEAVGHHGPYQHSQVGVEGDEISKRDLLVYDCSSSIEKRKKERGRGNQGDERTKHTGNLYRPEGIPEVDVCLFFEYPERYVLRGKALHDSNTVYRLFGEAREFRKRTLDVCHPPVYQPSKTHGSWNEKKERGETDPCELPSDVSYHENEHHQDHDEGVEKQNGPLSEYSPQKAQIVGESCHQLSASHPVEETGSEAEHLGEHPVHGLKEEIPGSATEEIPPEKPSKEHSGCGRHDPADHYLQFCKVHGLGVQTVDDLSNDTRNVDLQKVYHHQCQKSQKVLVPVPLQKINEN</sequence>
<dbReference type="HOGENOM" id="CLU_464536_0_0_0"/>